<dbReference type="InterPro" id="IPR036514">
    <property type="entry name" value="SGNH_hydro_sf"/>
</dbReference>
<dbReference type="Gene3D" id="3.40.50.1110">
    <property type="entry name" value="SGNH hydrolase"/>
    <property type="match status" value="2"/>
</dbReference>
<evidence type="ECO:0000313" key="4">
    <source>
        <dbReference type="Proteomes" id="UP000472276"/>
    </source>
</evidence>
<dbReference type="GO" id="GO:0006644">
    <property type="term" value="P:phospholipid metabolic process"/>
    <property type="evidence" value="ECO:0007669"/>
    <property type="project" value="TreeGrafter"/>
</dbReference>
<sequence length="1078" mass="118268">MARSALLILTILVGSCTTFPDGVAGGDQTKVKTEETETYMSILCSPLPPHLSPSSSVHALTPTDITTVYTLGIPDSNRDEASSIISRLAELLSMFNPKVIAQQSSQSRSLLEEAEDLSLSLSHQVEDWKLVLLFVPADFICACSSHVEEDIKAAVQEVEAALQILQKRLHRTLVHVVTWSGYHQQDNTCECNAKRLYKATLLKALQDTLSHVFKNPKWNNNGADFTVMLHSAPAILEPQSDSSSLDQLTIQLWTNLLQPLTSEPKVTDRNAITFPCPNEEHPFLRTQINSPPETVGKFYNKAAVQEMGTEIPCTDRSPSNTVPTSVNELKPGDIKVVAALGDSLTAANGVGAKSDNLLGLLNEYRGLSWCIGGDENITTVTTLANILREFNPSLTGFSTGIGGVNNAKAFLNQAVPGAKSDDMAGQARILVDKMKSDARIDFNNDWKVITMFIGGNDICDYCTNTNYYSPRNVVHRISEGLDILHSEVPRAVVNLVELFSVKQLRDLHSDPTVGCPTWLANMFCSCVLSPKDGSAELEMLETYNTGYQVGMQQLVDSGRYDTHDNFTVILQPFLRGLSLPKLEDGRPDRSYFAPDCFHLSQKAHTLMARGLWNNMLEPLGKKTNTQNFTDGVDLICPSETVPFIRTAVNSGYTFPGPPPTSAPVSNWGSDFSCSNTAPSNSVPTSAHKVRPADIKVVAALGDSLTAAFGAKSQSLAELGTEYRGVSWSIGGDDTLETVTTLPNILKKFNPDVKGMSKGTGTQEAGFNVAVSGAKIAQIPAQVRRLIDDMKKNPAVDFENDWKLVTLFIGGNDLCQYCNDRAAYSPKNYSYHMMTSLDMLYNEVPRTIVNVLGILEIEGLRKINKNTLGCTLVQQFVCRCFLDPGEDSPELAEAKRINREYQTETEKLLHGGRYDNKEDFAVVLQPFFKSTILPFNAEGQPDVTYFSQDCFHFSERGHADMAVALWNNMMEPVGEKQTYNAFSNGRDRIKCPTEEHPYIFTKINSVDPTVTATPPITGITPQPSGNPKCPNTVQPWLAAVLAVVGLLIGSAVTGLIFSYKARKNKKKMMTSGQMKGTEF</sequence>
<dbReference type="GO" id="GO:0050253">
    <property type="term" value="F:retinyl-palmitate esterase activity"/>
    <property type="evidence" value="ECO:0007669"/>
    <property type="project" value="TreeGrafter"/>
</dbReference>
<dbReference type="InterPro" id="IPR035547">
    <property type="entry name" value="Phospholipase_B"/>
</dbReference>
<reference evidence="3" key="2">
    <citation type="submission" date="2025-08" db="UniProtKB">
        <authorList>
            <consortium name="Ensembl"/>
        </authorList>
    </citation>
    <scope>IDENTIFICATION</scope>
</reference>
<keyword evidence="2" id="KW-0732">Signal</keyword>
<evidence type="ECO:0000256" key="1">
    <source>
        <dbReference type="SAM" id="Phobius"/>
    </source>
</evidence>
<dbReference type="GeneID" id="120434837"/>
<dbReference type="PANTHER" id="PTHR21325:SF52">
    <property type="entry name" value="PHOSPHOLIPASE B1, MEMBRANE-ASSOCIATED"/>
    <property type="match status" value="1"/>
</dbReference>
<dbReference type="InterPro" id="IPR001087">
    <property type="entry name" value="GDSL"/>
</dbReference>
<dbReference type="PROSITE" id="PS51257">
    <property type="entry name" value="PROKAR_LIPOPROTEIN"/>
    <property type="match status" value="1"/>
</dbReference>
<dbReference type="GO" id="GO:0004623">
    <property type="term" value="F:phospholipase A2 activity"/>
    <property type="evidence" value="ECO:0007669"/>
    <property type="project" value="TreeGrafter"/>
</dbReference>
<evidence type="ECO:0000313" key="3">
    <source>
        <dbReference type="Ensembl" id="ENSOABP00000065817.1"/>
    </source>
</evidence>
<proteinExistence type="predicted"/>
<keyword evidence="4" id="KW-1185">Reference proteome</keyword>
<dbReference type="AlphaFoldDB" id="A0AAZ1XDW0"/>
<dbReference type="RefSeq" id="XP_039459213.1">
    <property type="nucleotide sequence ID" value="XM_039603279.1"/>
</dbReference>
<keyword evidence="1" id="KW-1133">Transmembrane helix</keyword>
<feature type="signal peptide" evidence="2">
    <location>
        <begin position="1"/>
        <end position="18"/>
    </location>
</feature>
<protein>
    <recommendedName>
        <fullName evidence="5">Phospholipase B1, membrane-associated</fullName>
    </recommendedName>
</protein>
<reference evidence="3" key="3">
    <citation type="submission" date="2025-09" db="UniProtKB">
        <authorList>
            <consortium name="Ensembl"/>
        </authorList>
    </citation>
    <scope>IDENTIFICATION</scope>
</reference>
<dbReference type="CTD" id="151056"/>
<feature type="chain" id="PRO_5044278724" description="Phospholipase B1, membrane-associated" evidence="2">
    <location>
        <begin position="19"/>
        <end position="1078"/>
    </location>
</feature>
<dbReference type="InterPro" id="IPR038885">
    <property type="entry name" value="PLB1"/>
</dbReference>
<reference evidence="4" key="1">
    <citation type="submission" date="2020-03" db="EMBL/GenBank/DDBJ databases">
        <title>Evolution of repeat sequences and sex chromosomes of tilapia species revealed by chromosome-level genomes.</title>
        <authorList>
            <person name="Xu L."/>
            <person name="Tao W."/>
            <person name="Wang D."/>
            <person name="Zhou Q."/>
        </authorList>
    </citation>
    <scope>NUCLEOTIDE SEQUENCE [LARGE SCALE GENOMIC DNA]</scope>
    <source>
        <strain evidence="4">Israel</strain>
    </source>
</reference>
<keyword evidence="1" id="KW-0472">Membrane</keyword>
<dbReference type="Proteomes" id="UP000472276">
    <property type="component" value="Unassembled WGS sequence"/>
</dbReference>
<accession>A0AAZ1XDW0</accession>
<feature type="transmembrane region" description="Helical" evidence="1">
    <location>
        <begin position="1035"/>
        <end position="1058"/>
    </location>
</feature>
<evidence type="ECO:0000256" key="2">
    <source>
        <dbReference type="SAM" id="SignalP"/>
    </source>
</evidence>
<dbReference type="GO" id="GO:0031526">
    <property type="term" value="C:brush border membrane"/>
    <property type="evidence" value="ECO:0007669"/>
    <property type="project" value="TreeGrafter"/>
</dbReference>
<name>A0AAZ1XDW0_OREAU</name>
<dbReference type="Pfam" id="PF00657">
    <property type="entry name" value="Lipase_GDSL"/>
    <property type="match status" value="2"/>
</dbReference>
<dbReference type="GO" id="GO:0004622">
    <property type="term" value="F:phosphatidylcholine lysophospholipase activity"/>
    <property type="evidence" value="ECO:0007669"/>
    <property type="project" value="TreeGrafter"/>
</dbReference>
<dbReference type="SUPFAM" id="SSF52266">
    <property type="entry name" value="SGNH hydrolase"/>
    <property type="match status" value="2"/>
</dbReference>
<dbReference type="Ensembl" id="ENSOABT00000078745.1">
    <property type="protein sequence ID" value="ENSOABP00000065817.1"/>
    <property type="gene ID" value="ENSOABG00000035315.1"/>
</dbReference>
<dbReference type="KEGG" id="oau:120434837"/>
<dbReference type="PANTHER" id="PTHR21325">
    <property type="entry name" value="PHOSPHOLIPASE B, PLB1"/>
    <property type="match status" value="1"/>
</dbReference>
<evidence type="ECO:0008006" key="5">
    <source>
        <dbReference type="Google" id="ProtNLM"/>
    </source>
</evidence>
<keyword evidence="1" id="KW-0812">Transmembrane</keyword>
<dbReference type="CDD" id="cd01824">
    <property type="entry name" value="Phospholipase_B_like"/>
    <property type="match status" value="2"/>
</dbReference>
<organism evidence="3 4">
    <name type="scientific">Oreochromis aureus</name>
    <name type="common">Israeli tilapia</name>
    <name type="synonym">Chromis aureus</name>
    <dbReference type="NCBI Taxonomy" id="47969"/>
    <lineage>
        <taxon>Eukaryota</taxon>
        <taxon>Metazoa</taxon>
        <taxon>Chordata</taxon>
        <taxon>Craniata</taxon>
        <taxon>Vertebrata</taxon>
        <taxon>Euteleostomi</taxon>
        <taxon>Actinopterygii</taxon>
        <taxon>Neopterygii</taxon>
        <taxon>Teleostei</taxon>
        <taxon>Neoteleostei</taxon>
        <taxon>Acanthomorphata</taxon>
        <taxon>Ovalentaria</taxon>
        <taxon>Cichlomorphae</taxon>
        <taxon>Cichliformes</taxon>
        <taxon>Cichlidae</taxon>
        <taxon>African cichlids</taxon>
        <taxon>Pseudocrenilabrinae</taxon>
        <taxon>Oreochromini</taxon>
        <taxon>Oreochromis</taxon>
    </lineage>
</organism>
<gene>
    <name evidence="3" type="primary">plb1</name>
</gene>